<dbReference type="NCBIfam" id="NF043052">
    <property type="entry name" value="DodecBact"/>
    <property type="match status" value="1"/>
</dbReference>
<evidence type="ECO:0000313" key="2">
    <source>
        <dbReference type="Proteomes" id="UP000722336"/>
    </source>
</evidence>
<gene>
    <name evidence="1" type="ORF">KCG44_05425</name>
</gene>
<keyword evidence="2" id="KW-1185">Reference proteome</keyword>
<comment type="caution">
    <text evidence="1">The sequence shown here is derived from an EMBL/GenBank/DDBJ whole genome shotgun (WGS) entry which is preliminary data.</text>
</comment>
<dbReference type="PANTHER" id="PTHR39324">
    <property type="entry name" value="CALCIUM DODECIN"/>
    <property type="match status" value="1"/>
</dbReference>
<dbReference type="PANTHER" id="PTHR39324:SF1">
    <property type="entry name" value="CALCIUM DODECIN"/>
    <property type="match status" value="1"/>
</dbReference>
<dbReference type="InterPro" id="IPR009923">
    <property type="entry name" value="Dodecin"/>
</dbReference>
<name>A0ABS6SCS1_9SPHN</name>
<protein>
    <submittedName>
        <fullName evidence="1">Dodecin domain-containing protein</fullName>
    </submittedName>
</protein>
<proteinExistence type="predicted"/>
<evidence type="ECO:0000313" key="1">
    <source>
        <dbReference type="EMBL" id="MBV7256222.1"/>
    </source>
</evidence>
<dbReference type="EMBL" id="JAGSPA010000002">
    <property type="protein sequence ID" value="MBV7256222.1"/>
    <property type="molecule type" value="Genomic_DNA"/>
</dbReference>
<accession>A0ABS6SCS1</accession>
<reference evidence="1 2" key="1">
    <citation type="submission" date="2021-04" db="EMBL/GenBank/DDBJ databases">
        <authorList>
            <person name="Pira H."/>
            <person name="Risdian C."/>
            <person name="Wink J."/>
        </authorList>
    </citation>
    <scope>NUCLEOTIDE SEQUENCE [LARGE SCALE GENOMIC DNA]</scope>
    <source>
        <strain evidence="1 2">WHA3</strain>
    </source>
</reference>
<organism evidence="1 2">
    <name type="scientific">Pacificimonas pallii</name>
    <dbReference type="NCBI Taxonomy" id="2827236"/>
    <lineage>
        <taxon>Bacteria</taxon>
        <taxon>Pseudomonadati</taxon>
        <taxon>Pseudomonadota</taxon>
        <taxon>Alphaproteobacteria</taxon>
        <taxon>Sphingomonadales</taxon>
        <taxon>Sphingosinicellaceae</taxon>
        <taxon>Pacificimonas</taxon>
    </lineage>
</organism>
<dbReference type="InterPro" id="IPR050049">
    <property type="entry name" value="Dodecin_bact"/>
</dbReference>
<sequence>MSDNVYAITELVGTSETSVDDAIRGAVRRASKTLKNLDWFEMTSIRGHIVDGEVQHFQVGVKIGFRHESQ</sequence>
<dbReference type="Pfam" id="PF07311">
    <property type="entry name" value="Dodecin"/>
    <property type="match status" value="1"/>
</dbReference>
<dbReference type="Proteomes" id="UP000722336">
    <property type="component" value="Unassembled WGS sequence"/>
</dbReference>
<dbReference type="RefSeq" id="WP_218444786.1">
    <property type="nucleotide sequence ID" value="NZ_JAGSPA010000002.1"/>
</dbReference>